<dbReference type="InterPro" id="IPR043129">
    <property type="entry name" value="ATPase_NBD"/>
</dbReference>
<dbReference type="Gene3D" id="3.30.420.40">
    <property type="match status" value="2"/>
</dbReference>
<dbReference type="RefSeq" id="WP_135795930.1">
    <property type="nucleotide sequence ID" value="NZ_CP032096.1"/>
</dbReference>
<evidence type="ECO:0000256" key="2">
    <source>
        <dbReference type="ARBA" id="ARBA00019012"/>
    </source>
</evidence>
<dbReference type="NCBIfam" id="TIGR03725">
    <property type="entry name" value="T6A_YeaZ"/>
    <property type="match status" value="1"/>
</dbReference>
<reference evidence="5 6" key="1">
    <citation type="submission" date="2018-08" db="EMBL/GenBank/DDBJ databases">
        <title>Horizontal acquisition of hydrogen conversion ability and other habitat adaptations in Hydrogenovibrio crunogenus strains.</title>
        <authorList>
            <person name="Gonnella G."/>
            <person name="Adam N."/>
            <person name="Perner M."/>
        </authorList>
    </citation>
    <scope>NUCLEOTIDE SEQUENCE [LARGE SCALE GENOMIC DNA]</scope>
    <source>
        <strain evidence="5 6">SP-41</strain>
    </source>
</reference>
<evidence type="ECO:0000313" key="6">
    <source>
        <dbReference type="Proteomes" id="UP000296201"/>
    </source>
</evidence>
<dbReference type="Proteomes" id="UP000296201">
    <property type="component" value="Chromosome"/>
</dbReference>
<organism evidence="5 6">
    <name type="scientific">Hydrogenovibrio crunogenus</name>
    <dbReference type="NCBI Taxonomy" id="39765"/>
    <lineage>
        <taxon>Bacteria</taxon>
        <taxon>Pseudomonadati</taxon>
        <taxon>Pseudomonadota</taxon>
        <taxon>Gammaproteobacteria</taxon>
        <taxon>Thiotrichales</taxon>
        <taxon>Piscirickettsiaceae</taxon>
        <taxon>Hydrogenovibrio</taxon>
    </lineage>
</organism>
<dbReference type="AlphaFoldDB" id="A0A4P7P024"/>
<keyword evidence="6" id="KW-1185">Reference proteome</keyword>
<dbReference type="PANTHER" id="PTHR11735:SF11">
    <property type="entry name" value="TRNA THREONYLCARBAMOYLADENOSINE BIOSYNTHESIS PROTEIN TSAB"/>
    <property type="match status" value="1"/>
</dbReference>
<proteinExistence type="inferred from homology"/>
<evidence type="ECO:0000256" key="1">
    <source>
        <dbReference type="ARBA" id="ARBA00010493"/>
    </source>
</evidence>
<evidence type="ECO:0000259" key="4">
    <source>
        <dbReference type="Pfam" id="PF00814"/>
    </source>
</evidence>
<dbReference type="EMBL" id="CP032096">
    <property type="protein sequence ID" value="QBZ83296.1"/>
    <property type="molecule type" value="Genomic_DNA"/>
</dbReference>
<dbReference type="PANTHER" id="PTHR11735">
    <property type="entry name" value="TRNA N6-ADENOSINE THREONYLCARBAMOYLTRANSFERASE"/>
    <property type="match status" value="1"/>
</dbReference>
<dbReference type="GO" id="GO:0002949">
    <property type="term" value="P:tRNA threonylcarbamoyladenosine modification"/>
    <property type="evidence" value="ECO:0007669"/>
    <property type="project" value="InterPro"/>
</dbReference>
<feature type="domain" description="Gcp-like" evidence="4">
    <location>
        <begin position="28"/>
        <end position="148"/>
    </location>
</feature>
<dbReference type="CDD" id="cd24032">
    <property type="entry name" value="ASKHA_NBD_TsaB"/>
    <property type="match status" value="1"/>
</dbReference>
<sequence length="223" mass="24447">MNVLAVESSTKACSVCLKLGDKVYVEFEMAPQRHANLMLPMVEKVLNQSGVTPDHIHALAFSEGPGAFTGIRIAAGVTQGLALGWEKPVLSVSTLEALAWQAYKETHQTEWLACLDARMKEIYVQSCHIEAGQLMSTQAQLLSQEQLLETLKNSAIKNGVGDIDTEYPDVVSVFETWQSAYPSAEAIADITQQRLGQAKMLDEEIPLPVYLRNDVADKPAAMK</sequence>
<comment type="similarity">
    <text evidence="1">Belongs to the KAE1 / TsaD family. TsaB subfamily.</text>
</comment>
<evidence type="ECO:0000256" key="3">
    <source>
        <dbReference type="ARBA" id="ARBA00032446"/>
    </source>
</evidence>
<dbReference type="InterPro" id="IPR022496">
    <property type="entry name" value="T6A_TsaB"/>
</dbReference>
<dbReference type="GO" id="GO:0005829">
    <property type="term" value="C:cytosol"/>
    <property type="evidence" value="ECO:0007669"/>
    <property type="project" value="TreeGrafter"/>
</dbReference>
<protein>
    <recommendedName>
        <fullName evidence="2">tRNA threonylcarbamoyladenosine biosynthesis protein TsaB</fullName>
    </recommendedName>
    <alternativeName>
        <fullName evidence="3">t(6)A37 threonylcarbamoyladenosine biosynthesis protein TsaB</fullName>
    </alternativeName>
</protein>
<dbReference type="InterPro" id="IPR000905">
    <property type="entry name" value="Gcp-like_dom"/>
</dbReference>
<name>A0A4P7P024_9GAMM</name>
<accession>A0A4P7P024</accession>
<evidence type="ECO:0000313" key="5">
    <source>
        <dbReference type="EMBL" id="QBZ83296.1"/>
    </source>
</evidence>
<dbReference type="Pfam" id="PF00814">
    <property type="entry name" value="TsaD"/>
    <property type="match status" value="1"/>
</dbReference>
<gene>
    <name evidence="5" type="primary">tsaB</name>
    <name evidence="5" type="ORF">GHNINEIG_01348</name>
</gene>
<dbReference type="SUPFAM" id="SSF53067">
    <property type="entry name" value="Actin-like ATPase domain"/>
    <property type="match status" value="2"/>
</dbReference>
<dbReference type="OrthoDB" id="9809995at2"/>